<gene>
    <name evidence="1" type="ORF">I553_0775</name>
</gene>
<accession>X7YK69</accession>
<protein>
    <submittedName>
        <fullName evidence="1">Putative membrane sugar transferase domain protein</fullName>
    </submittedName>
</protein>
<comment type="caution">
    <text evidence="1">The sequence shown here is derived from an EMBL/GenBank/DDBJ whole genome shotgun (WGS) entry which is preliminary data.</text>
</comment>
<organism evidence="1">
    <name type="scientific">Mycobacterium xenopi 4042</name>
    <dbReference type="NCBI Taxonomy" id="1299334"/>
    <lineage>
        <taxon>Bacteria</taxon>
        <taxon>Bacillati</taxon>
        <taxon>Actinomycetota</taxon>
        <taxon>Actinomycetes</taxon>
        <taxon>Mycobacteriales</taxon>
        <taxon>Mycobacteriaceae</taxon>
        <taxon>Mycobacterium</taxon>
    </lineage>
</organism>
<dbReference type="EMBL" id="JAOB01000093">
    <property type="protein sequence ID" value="EUA06913.1"/>
    <property type="molecule type" value="Genomic_DNA"/>
</dbReference>
<reference evidence="1" key="1">
    <citation type="submission" date="2014-01" db="EMBL/GenBank/DDBJ databases">
        <authorList>
            <person name="Brown-Elliot B."/>
            <person name="Wallace R."/>
            <person name="Lenaerts A."/>
            <person name="Ordway D."/>
            <person name="DeGroote M.A."/>
            <person name="Parker T."/>
            <person name="Sizemore C."/>
            <person name="Tallon L.J."/>
            <person name="Sadzewicz L.K."/>
            <person name="Sengamalay N."/>
            <person name="Fraser C.M."/>
            <person name="Hine E."/>
            <person name="Shefchek K.A."/>
            <person name="Das S.P."/>
            <person name="Tettelin H."/>
        </authorList>
    </citation>
    <scope>NUCLEOTIDE SEQUENCE [LARGE SCALE GENOMIC DNA]</scope>
    <source>
        <strain evidence="1">4042</strain>
    </source>
</reference>
<sequence length="37" mass="3775">MIDGGRLKVHDAVSAELARTLLDATVAHPGGGRPVPP</sequence>
<dbReference type="AlphaFoldDB" id="X7YK69"/>
<name>X7YK69_MYCXE</name>
<evidence type="ECO:0000313" key="1">
    <source>
        <dbReference type="EMBL" id="EUA06913.1"/>
    </source>
</evidence>
<proteinExistence type="predicted"/>
<keyword evidence="1" id="KW-0808">Transferase</keyword>
<dbReference type="GO" id="GO:0016740">
    <property type="term" value="F:transferase activity"/>
    <property type="evidence" value="ECO:0007669"/>
    <property type="project" value="UniProtKB-KW"/>
</dbReference>